<keyword evidence="2" id="KW-1185">Reference proteome</keyword>
<organism evidence="1 2">
    <name type="scientific">Elsinoe ampelina</name>
    <dbReference type="NCBI Taxonomy" id="302913"/>
    <lineage>
        <taxon>Eukaryota</taxon>
        <taxon>Fungi</taxon>
        <taxon>Dikarya</taxon>
        <taxon>Ascomycota</taxon>
        <taxon>Pezizomycotina</taxon>
        <taxon>Dothideomycetes</taxon>
        <taxon>Dothideomycetidae</taxon>
        <taxon>Myriangiales</taxon>
        <taxon>Elsinoaceae</taxon>
        <taxon>Elsinoe</taxon>
    </lineage>
</organism>
<name>A0A6A6GP02_9PEZI</name>
<protein>
    <submittedName>
        <fullName evidence="1">Uncharacterized protein</fullName>
    </submittedName>
</protein>
<sequence length="197" mass="23104">MCYQIASERICGHVEVTHPSICPGPATLCKSILVEFRRPAKEDRLCFKCDPPLATWRAKEVHWYGYLREDSSSIWRQIIQELHEDDTIAKVEEIYAAQEKEDRRSLGRSLERLASLIRGRPDKTRLSRDRAVEVEHILMWDEEPRRTMTISRARQRVVKRFLEGSRLCSKEIMGSSSVTEFDRANFRPVDLGFPQWR</sequence>
<accession>A0A6A6GP02</accession>
<reference evidence="2" key="1">
    <citation type="journal article" date="2020" name="Stud. Mycol.">
        <title>101 Dothideomycetes genomes: A test case for predicting lifestyles and emergence of pathogens.</title>
        <authorList>
            <person name="Haridas S."/>
            <person name="Albert R."/>
            <person name="Binder M."/>
            <person name="Bloem J."/>
            <person name="LaButti K."/>
            <person name="Salamov A."/>
            <person name="Andreopoulos B."/>
            <person name="Baker S."/>
            <person name="Barry K."/>
            <person name="Bills G."/>
            <person name="Bluhm B."/>
            <person name="Cannon C."/>
            <person name="Castanera R."/>
            <person name="Culley D."/>
            <person name="Daum C."/>
            <person name="Ezra D."/>
            <person name="Gonzalez J."/>
            <person name="Henrissat B."/>
            <person name="Kuo A."/>
            <person name="Liang C."/>
            <person name="Lipzen A."/>
            <person name="Lutzoni F."/>
            <person name="Magnuson J."/>
            <person name="Mondo S."/>
            <person name="Nolan M."/>
            <person name="Ohm R."/>
            <person name="Pangilinan J."/>
            <person name="Park H.-J."/>
            <person name="Ramirez L."/>
            <person name="Alfaro M."/>
            <person name="Sun H."/>
            <person name="Tritt A."/>
            <person name="Yoshinaga Y."/>
            <person name="Zwiers L.-H."/>
            <person name="Turgeon B."/>
            <person name="Goodwin S."/>
            <person name="Spatafora J."/>
            <person name="Crous P."/>
            <person name="Grigoriev I."/>
        </authorList>
    </citation>
    <scope>NUCLEOTIDE SEQUENCE [LARGE SCALE GENOMIC DNA]</scope>
    <source>
        <strain evidence="2">CECT 20119</strain>
    </source>
</reference>
<evidence type="ECO:0000313" key="1">
    <source>
        <dbReference type="EMBL" id="KAF2227093.1"/>
    </source>
</evidence>
<dbReference type="Proteomes" id="UP000799538">
    <property type="component" value="Unassembled WGS sequence"/>
</dbReference>
<dbReference type="AlphaFoldDB" id="A0A6A6GP02"/>
<dbReference type="EMBL" id="ML992502">
    <property type="protein sequence ID" value="KAF2227093.1"/>
    <property type="molecule type" value="Genomic_DNA"/>
</dbReference>
<gene>
    <name evidence="1" type="ORF">BDZ85DRAFT_257256</name>
</gene>
<proteinExistence type="predicted"/>
<evidence type="ECO:0000313" key="2">
    <source>
        <dbReference type="Proteomes" id="UP000799538"/>
    </source>
</evidence>